<dbReference type="EMBL" id="BKCJ010005603">
    <property type="protein sequence ID" value="GEU67632.1"/>
    <property type="molecule type" value="Genomic_DNA"/>
</dbReference>
<keyword evidence="2" id="KW-0548">Nucleotidyltransferase</keyword>
<dbReference type="GO" id="GO:0003964">
    <property type="term" value="F:RNA-directed DNA polymerase activity"/>
    <property type="evidence" value="ECO:0007669"/>
    <property type="project" value="UniProtKB-KW"/>
</dbReference>
<feature type="compositionally biased region" description="Acidic residues" evidence="1">
    <location>
        <begin position="1"/>
        <end position="16"/>
    </location>
</feature>
<gene>
    <name evidence="2" type="ORF">Tci_039610</name>
</gene>
<name>A0A6L2M4S3_TANCI</name>
<reference evidence="2" key="1">
    <citation type="journal article" date="2019" name="Sci. Rep.">
        <title>Draft genome of Tanacetum cinerariifolium, the natural source of mosquito coil.</title>
        <authorList>
            <person name="Yamashiro T."/>
            <person name="Shiraishi A."/>
            <person name="Satake H."/>
            <person name="Nakayama K."/>
        </authorList>
    </citation>
    <scope>NUCLEOTIDE SEQUENCE</scope>
</reference>
<sequence>MLLDFDDIQDDSDEEVEVNKKGKEKVGDEDLSVTRRITWADSWEWEIKRNGPCRFGAGCFNKPWMARANETLPNFKERWVSESNAISNVPELMQISSFMRSHKCPELSKRISDNIPKTVDEMLKRVDDYLRSKETFRNTVLPKGEFQRKELPLGQ</sequence>
<keyword evidence="2" id="KW-0808">Transferase</keyword>
<accession>A0A6L2M4S3</accession>
<feature type="compositionally biased region" description="Basic and acidic residues" evidence="1">
    <location>
        <begin position="17"/>
        <end position="27"/>
    </location>
</feature>
<keyword evidence="2" id="KW-0695">RNA-directed DNA polymerase</keyword>
<organism evidence="2">
    <name type="scientific">Tanacetum cinerariifolium</name>
    <name type="common">Dalmatian daisy</name>
    <name type="synonym">Chrysanthemum cinerariifolium</name>
    <dbReference type="NCBI Taxonomy" id="118510"/>
    <lineage>
        <taxon>Eukaryota</taxon>
        <taxon>Viridiplantae</taxon>
        <taxon>Streptophyta</taxon>
        <taxon>Embryophyta</taxon>
        <taxon>Tracheophyta</taxon>
        <taxon>Spermatophyta</taxon>
        <taxon>Magnoliopsida</taxon>
        <taxon>eudicotyledons</taxon>
        <taxon>Gunneridae</taxon>
        <taxon>Pentapetalae</taxon>
        <taxon>asterids</taxon>
        <taxon>campanulids</taxon>
        <taxon>Asterales</taxon>
        <taxon>Asteraceae</taxon>
        <taxon>Asteroideae</taxon>
        <taxon>Anthemideae</taxon>
        <taxon>Anthemidinae</taxon>
        <taxon>Tanacetum</taxon>
    </lineage>
</organism>
<comment type="caution">
    <text evidence="2">The sequence shown here is derived from an EMBL/GenBank/DDBJ whole genome shotgun (WGS) entry which is preliminary data.</text>
</comment>
<protein>
    <submittedName>
        <fullName evidence="2">Reverse transcriptase domain-containing protein</fullName>
    </submittedName>
</protein>
<feature type="region of interest" description="Disordered" evidence="1">
    <location>
        <begin position="1"/>
        <end position="27"/>
    </location>
</feature>
<evidence type="ECO:0000256" key="1">
    <source>
        <dbReference type="SAM" id="MobiDB-lite"/>
    </source>
</evidence>
<proteinExistence type="predicted"/>
<evidence type="ECO:0000313" key="2">
    <source>
        <dbReference type="EMBL" id="GEU67632.1"/>
    </source>
</evidence>
<dbReference type="AlphaFoldDB" id="A0A6L2M4S3"/>